<feature type="domain" description="Disease resistance protein winged helix" evidence="8">
    <location>
        <begin position="431"/>
        <end position="503"/>
    </location>
</feature>
<dbReference type="InParanoid" id="A0A7N2MUE7"/>
<dbReference type="RefSeq" id="XP_030937394.1">
    <property type="nucleotide sequence ID" value="XM_031081534.1"/>
</dbReference>
<evidence type="ECO:0000256" key="4">
    <source>
        <dbReference type="ARBA" id="ARBA00022821"/>
    </source>
</evidence>
<dbReference type="RefSeq" id="XP_030937390.1">
    <property type="nucleotide sequence ID" value="XM_031081530.1"/>
</dbReference>
<dbReference type="FunFam" id="3.40.50.300:FF:001091">
    <property type="entry name" value="Probable disease resistance protein At1g61300"/>
    <property type="match status" value="1"/>
</dbReference>
<dbReference type="Gene3D" id="1.20.5.4130">
    <property type="match status" value="1"/>
</dbReference>
<keyword evidence="5" id="KW-0067">ATP-binding</keyword>
<sequence>MAETVLSVVAEEILGRLISLATEQISLAWGFKDELTRLRDSLTTIQAVLADAERRPVREEFVRLWLQRLKDVAYDADDVLDELAYEILKRKVEIRNQMKRKVCFFFSFSNPIAFRCKMANKVKTIVESLKRINDEANQYRLTRVELVNANPEIIPSHRETDSSLDHSEVVGRKDLVSEIVELLLHAANERLSVIPIVGMAGLGKTTLAKLVYNHESVKKHFDKTMWVCVSNEFEDKKILEEILESLTCNSSSLQNKNTILECLQKELQGQKYILVLDDVWNEDLVKWETLRSSLIGMNLNVGNSIIVTTRSDKVAEIMGTFPLRHLEKLSEDECWSIIRKKVSLNEKIPLTPNLEAIGKEIAKKCGGVPLLARVLGGMMYCKKEESEWLAIQNSSVWNSLIDSNGILSILKLSFDHLYSPSLKRCFTYCAIFPKDYEMGKEELVQHWMAEGFLQPTQEHFSPEDKGFKYFDILLANSLFQDIKRDNYGDLVSCKMHDLVHDLALSISKGETLHLDDTVGNDTELSHIRRLSIICNDQTTPTILQSRDVMGRLRTIYSIDANLGDKLLELKCVRSLSLSGRHVDKLPKSIGELRHLRLLRIDHTNINVLPNSVTKLYNLQTLIIKSCHLLKELPNDLQNLISLRHIDIDHLYIKQLPINMGRLTSLQTLPFFVIGQDAGHRIEEVGCLSQLRGGLSIYNLEHVRDKEEAKTANLVGKAGVQKLGFYWSRFYWNSERDGNNNDEDVLEGLQPHPSLKSLEIENFEGEKFPSWILARDNSSGGLFVLDHLLEIRLENCNMCNKLPTLGHLPRLKVLQIESMDNVKCIGTEFYINYGGERSSNSGGGSGRNVVFPALKTLVLKYLPNLVEWKDAMELTTIETVFPCLEELTITCGQLTSAPYHFPSLKKLDISAIKSTAFEKIISKLTALTSLQIWDISELVCLPEQLLQNNRSLMSIHIYDCSDLVSISLHQDATSLQSFRIRGCMKLSELSNAPLTLPSLETFEVSDSPNLRSFPSLQGAGSLLRSLEITCGDEVLPTALQSCTSLSSLRINECPNLILIPELRKLHSLTVLKICDCPNLKSIPDLGELHSLSSLSIFRCQTLKLTCLPKELECVTRLKGLAIGGFCEELDAFPSLSSIQHLHTSLVSLVLYGWAKLNSLPDEIQHFTSLEYLSINNFDGLEALPEWLCDFSSLQRLDLNCCKNLMYLPTSQAMQRLTKLRSLWIISCPKLKERCARGSGAEWSKIAHIPIVQRF</sequence>
<dbReference type="InterPro" id="IPR032675">
    <property type="entry name" value="LRR_dom_sf"/>
</dbReference>
<dbReference type="EnsemblPlants" id="QL10p058621:mrna">
    <property type="protein sequence ID" value="QL10p058621:mrna:CDS:1"/>
    <property type="gene ID" value="QL10p058621"/>
</dbReference>
<dbReference type="Pfam" id="PF23559">
    <property type="entry name" value="WHD_DRP"/>
    <property type="match status" value="1"/>
</dbReference>
<dbReference type="PRINTS" id="PR00364">
    <property type="entry name" value="DISEASERSIST"/>
</dbReference>
<gene>
    <name evidence="10" type="primary">LOC115962641</name>
</gene>
<dbReference type="FunFam" id="1.10.10.10:FF:000322">
    <property type="entry name" value="Probable disease resistance protein At1g63360"/>
    <property type="match status" value="1"/>
</dbReference>
<dbReference type="PANTHER" id="PTHR36766">
    <property type="entry name" value="PLANT BROAD-SPECTRUM MILDEW RESISTANCE PROTEIN RPW8"/>
    <property type="match status" value="1"/>
</dbReference>
<dbReference type="SUPFAM" id="SSF52540">
    <property type="entry name" value="P-loop containing nucleoside triphosphate hydrolases"/>
    <property type="match status" value="1"/>
</dbReference>
<feature type="domain" description="NB-ARC" evidence="6">
    <location>
        <begin position="173"/>
        <end position="344"/>
    </location>
</feature>
<dbReference type="CDD" id="cd14798">
    <property type="entry name" value="RX-CC_like"/>
    <property type="match status" value="1"/>
</dbReference>
<evidence type="ECO:0000256" key="3">
    <source>
        <dbReference type="ARBA" id="ARBA00022741"/>
    </source>
</evidence>
<keyword evidence="4" id="KW-0611">Plant defense</keyword>
<dbReference type="GO" id="GO:0051707">
    <property type="term" value="P:response to other organism"/>
    <property type="evidence" value="ECO:0007669"/>
    <property type="project" value="UniProtKB-ARBA"/>
</dbReference>
<evidence type="ECO:0000313" key="10">
    <source>
        <dbReference type="EnsemblPlants" id="QL10p058621:mrna:CDS:1"/>
    </source>
</evidence>
<dbReference type="AlphaFoldDB" id="A0A7N2MUE7"/>
<evidence type="ECO:0000256" key="1">
    <source>
        <dbReference type="ARBA" id="ARBA00022614"/>
    </source>
</evidence>
<dbReference type="InterPro" id="IPR036388">
    <property type="entry name" value="WH-like_DNA-bd_sf"/>
</dbReference>
<keyword evidence="2" id="KW-0677">Repeat</keyword>
<dbReference type="EMBL" id="LRBV02000010">
    <property type="status" value="NOT_ANNOTATED_CDS"/>
    <property type="molecule type" value="Genomic_DNA"/>
</dbReference>
<accession>A0A7N2MUE7</accession>
<dbReference type="OMA" id="QLDRCEK"/>
<organism evidence="10 11">
    <name type="scientific">Quercus lobata</name>
    <name type="common">Valley oak</name>
    <dbReference type="NCBI Taxonomy" id="97700"/>
    <lineage>
        <taxon>Eukaryota</taxon>
        <taxon>Viridiplantae</taxon>
        <taxon>Streptophyta</taxon>
        <taxon>Embryophyta</taxon>
        <taxon>Tracheophyta</taxon>
        <taxon>Spermatophyta</taxon>
        <taxon>Magnoliopsida</taxon>
        <taxon>eudicotyledons</taxon>
        <taxon>Gunneridae</taxon>
        <taxon>Pentapetalae</taxon>
        <taxon>rosids</taxon>
        <taxon>fabids</taxon>
        <taxon>Fagales</taxon>
        <taxon>Fagaceae</taxon>
        <taxon>Quercus</taxon>
    </lineage>
</organism>
<dbReference type="InterPro" id="IPR058922">
    <property type="entry name" value="WHD_DRP"/>
</dbReference>
<feature type="domain" description="R13L1/DRL21-like LRR repeat region" evidence="9">
    <location>
        <begin position="1162"/>
        <end position="1219"/>
    </location>
</feature>
<dbReference type="Gene3D" id="3.80.10.10">
    <property type="entry name" value="Ribonuclease Inhibitor"/>
    <property type="match status" value="3"/>
</dbReference>
<feature type="domain" description="R13L1/DRL21-like LRR repeat region" evidence="9">
    <location>
        <begin position="681"/>
        <end position="818"/>
    </location>
</feature>
<dbReference type="InterPro" id="IPR056789">
    <property type="entry name" value="LRR_R13L1-DRL21"/>
</dbReference>
<dbReference type="InterPro" id="IPR038005">
    <property type="entry name" value="RX-like_CC"/>
</dbReference>
<dbReference type="Proteomes" id="UP000594261">
    <property type="component" value="Chromosome 10"/>
</dbReference>
<dbReference type="KEGG" id="qlo:115962641"/>
<dbReference type="RefSeq" id="XP_030937392.1">
    <property type="nucleotide sequence ID" value="XM_031081532.1"/>
</dbReference>
<reference evidence="10 11" key="1">
    <citation type="journal article" date="2016" name="G3 (Bethesda)">
        <title>First Draft Assembly and Annotation of the Genome of a California Endemic Oak Quercus lobata Nee (Fagaceae).</title>
        <authorList>
            <person name="Sork V.L."/>
            <person name="Fitz-Gibbon S.T."/>
            <person name="Puiu D."/>
            <person name="Crepeau M."/>
            <person name="Gugger P.F."/>
            <person name="Sherman R."/>
            <person name="Stevens K."/>
            <person name="Langley C.H."/>
            <person name="Pellegrini M."/>
            <person name="Salzberg S.L."/>
        </authorList>
    </citation>
    <scope>NUCLEOTIDE SEQUENCE [LARGE SCALE GENOMIC DNA]</scope>
    <source>
        <strain evidence="10 11">cv. SW786</strain>
    </source>
</reference>
<keyword evidence="1" id="KW-0433">Leucine-rich repeat</keyword>
<dbReference type="PANTHER" id="PTHR36766:SF70">
    <property type="entry name" value="DISEASE RESISTANCE PROTEIN RGA4"/>
    <property type="match status" value="1"/>
</dbReference>
<dbReference type="InterPro" id="IPR041118">
    <property type="entry name" value="Rx_N"/>
</dbReference>
<evidence type="ECO:0008006" key="12">
    <source>
        <dbReference type="Google" id="ProtNLM"/>
    </source>
</evidence>
<dbReference type="Gene3D" id="1.10.8.430">
    <property type="entry name" value="Helical domain of apoptotic protease-activating factors"/>
    <property type="match status" value="1"/>
</dbReference>
<dbReference type="InterPro" id="IPR027417">
    <property type="entry name" value="P-loop_NTPase"/>
</dbReference>
<dbReference type="Gramene" id="QL10p058621:mrna">
    <property type="protein sequence ID" value="QL10p058621:mrna:CDS:1"/>
    <property type="gene ID" value="QL10p058621"/>
</dbReference>
<dbReference type="GO" id="GO:0043531">
    <property type="term" value="F:ADP binding"/>
    <property type="evidence" value="ECO:0007669"/>
    <property type="project" value="InterPro"/>
</dbReference>
<dbReference type="Pfam" id="PF00931">
    <property type="entry name" value="NB-ARC"/>
    <property type="match status" value="1"/>
</dbReference>
<dbReference type="Pfam" id="PF25019">
    <property type="entry name" value="LRR_R13L1-DRL21"/>
    <property type="match status" value="2"/>
</dbReference>
<dbReference type="OrthoDB" id="1896560at2759"/>
<evidence type="ECO:0000259" key="6">
    <source>
        <dbReference type="Pfam" id="PF00931"/>
    </source>
</evidence>
<keyword evidence="11" id="KW-1185">Reference proteome</keyword>
<dbReference type="RefSeq" id="XP_030937391.1">
    <property type="nucleotide sequence ID" value="XM_031081531.1"/>
</dbReference>
<dbReference type="InterPro" id="IPR042197">
    <property type="entry name" value="Apaf_helical"/>
</dbReference>
<dbReference type="Gene3D" id="1.10.10.10">
    <property type="entry name" value="Winged helix-like DNA-binding domain superfamily/Winged helix DNA-binding domain"/>
    <property type="match status" value="1"/>
</dbReference>
<evidence type="ECO:0000259" key="8">
    <source>
        <dbReference type="Pfam" id="PF23559"/>
    </source>
</evidence>
<dbReference type="Gene3D" id="3.40.50.300">
    <property type="entry name" value="P-loop containing nucleotide triphosphate hydrolases"/>
    <property type="match status" value="1"/>
</dbReference>
<proteinExistence type="predicted"/>
<dbReference type="GO" id="GO:0006952">
    <property type="term" value="P:defense response"/>
    <property type="evidence" value="ECO:0007669"/>
    <property type="project" value="UniProtKB-KW"/>
</dbReference>
<evidence type="ECO:0000259" key="7">
    <source>
        <dbReference type="Pfam" id="PF18052"/>
    </source>
</evidence>
<evidence type="ECO:0000259" key="9">
    <source>
        <dbReference type="Pfam" id="PF25019"/>
    </source>
</evidence>
<protein>
    <recommendedName>
        <fullName evidence="12">Disease resistance protein RGA3</fullName>
    </recommendedName>
</protein>
<keyword evidence="3" id="KW-0547">Nucleotide-binding</keyword>
<dbReference type="GeneID" id="115962641"/>
<name>A0A7N2MUE7_QUELO</name>
<dbReference type="RefSeq" id="XP_030937393.1">
    <property type="nucleotide sequence ID" value="XM_031081533.1"/>
</dbReference>
<dbReference type="Pfam" id="PF18052">
    <property type="entry name" value="Rx_N"/>
    <property type="match status" value="1"/>
</dbReference>
<evidence type="ECO:0000256" key="2">
    <source>
        <dbReference type="ARBA" id="ARBA00022737"/>
    </source>
</evidence>
<dbReference type="InterPro" id="IPR002182">
    <property type="entry name" value="NB-ARC"/>
</dbReference>
<reference evidence="10" key="2">
    <citation type="submission" date="2021-01" db="UniProtKB">
        <authorList>
            <consortium name="EnsemblPlants"/>
        </authorList>
    </citation>
    <scope>IDENTIFICATION</scope>
</reference>
<dbReference type="SUPFAM" id="SSF52058">
    <property type="entry name" value="L domain-like"/>
    <property type="match status" value="2"/>
</dbReference>
<evidence type="ECO:0000256" key="5">
    <source>
        <dbReference type="ARBA" id="ARBA00022840"/>
    </source>
</evidence>
<feature type="domain" description="Disease resistance N-terminal" evidence="7">
    <location>
        <begin position="12"/>
        <end position="99"/>
    </location>
</feature>
<evidence type="ECO:0000313" key="11">
    <source>
        <dbReference type="Proteomes" id="UP000594261"/>
    </source>
</evidence>
<dbReference type="GO" id="GO:0005524">
    <property type="term" value="F:ATP binding"/>
    <property type="evidence" value="ECO:0007669"/>
    <property type="project" value="UniProtKB-KW"/>
</dbReference>